<feature type="compositionally biased region" description="Polar residues" evidence="1">
    <location>
        <begin position="124"/>
        <end position="134"/>
    </location>
</feature>
<dbReference type="Proteomes" id="UP000325577">
    <property type="component" value="Linkage Group LG11"/>
</dbReference>
<feature type="compositionally biased region" description="Low complexity" evidence="1">
    <location>
        <begin position="48"/>
        <end position="72"/>
    </location>
</feature>
<dbReference type="EMBL" id="CM018034">
    <property type="protein sequence ID" value="KAA8543811.1"/>
    <property type="molecule type" value="Genomic_DNA"/>
</dbReference>
<name>A0A5J5BRJ2_9ASTE</name>
<sequence>MAVDFDEKESMFPSRFLTDEDINVSENQNIKKNGSGSSSSTESIQHWFSSCGSSDSPSSLSTSFGSELGSTETESDEDDFIAELTRQMADYMLQEDDENTSTPNSVSAKPEWSDCDMGSKTHHGQNLLSSTSRKPCSVPAHTKNPNAGFYSNDQSRAIQLENQQLIKQQGAVGWERRGKMTESTQQVQHQKQQYMMSRGRVCGFGNGGRVGPTPQQQAGSGMRAVFLGGSDSRSRPSGTGVFLPRGASNPPQESPKKRGCSTVLIPARVMQALKLHFDDMNALSRSSGSGAFTAPHLQSDAVMGRSNDMHSEQKRHAESQLRPAMNHQEMGLPQEWTY</sequence>
<feature type="compositionally biased region" description="Basic and acidic residues" evidence="1">
    <location>
        <begin position="307"/>
        <end position="319"/>
    </location>
</feature>
<dbReference type="AlphaFoldDB" id="A0A5J5BRJ2"/>
<feature type="region of interest" description="Disordered" evidence="1">
    <location>
        <begin position="305"/>
        <end position="338"/>
    </location>
</feature>
<reference evidence="2 3" key="1">
    <citation type="submission" date="2019-09" db="EMBL/GenBank/DDBJ databases">
        <title>A chromosome-level genome assembly of the Chinese tupelo Nyssa sinensis.</title>
        <authorList>
            <person name="Yang X."/>
            <person name="Kang M."/>
            <person name="Yang Y."/>
            <person name="Xiong H."/>
            <person name="Wang M."/>
            <person name="Zhang Z."/>
            <person name="Wang Z."/>
            <person name="Wu H."/>
            <person name="Ma T."/>
            <person name="Liu J."/>
            <person name="Xi Z."/>
        </authorList>
    </citation>
    <scope>NUCLEOTIDE SEQUENCE [LARGE SCALE GENOMIC DNA]</scope>
    <source>
        <strain evidence="2">J267</strain>
        <tissue evidence="2">Leaf</tissue>
    </source>
</reference>
<feature type="region of interest" description="Disordered" evidence="1">
    <location>
        <begin position="229"/>
        <end position="259"/>
    </location>
</feature>
<protein>
    <submittedName>
        <fullName evidence="2">Uncharacterized protein</fullName>
    </submittedName>
</protein>
<keyword evidence="3" id="KW-1185">Reference proteome</keyword>
<evidence type="ECO:0000313" key="2">
    <source>
        <dbReference type="EMBL" id="KAA8543811.1"/>
    </source>
</evidence>
<organism evidence="2 3">
    <name type="scientific">Nyssa sinensis</name>
    <dbReference type="NCBI Taxonomy" id="561372"/>
    <lineage>
        <taxon>Eukaryota</taxon>
        <taxon>Viridiplantae</taxon>
        <taxon>Streptophyta</taxon>
        <taxon>Embryophyta</taxon>
        <taxon>Tracheophyta</taxon>
        <taxon>Spermatophyta</taxon>
        <taxon>Magnoliopsida</taxon>
        <taxon>eudicotyledons</taxon>
        <taxon>Gunneridae</taxon>
        <taxon>Pentapetalae</taxon>
        <taxon>asterids</taxon>
        <taxon>Cornales</taxon>
        <taxon>Nyssaceae</taxon>
        <taxon>Nyssa</taxon>
    </lineage>
</organism>
<proteinExistence type="predicted"/>
<evidence type="ECO:0000256" key="1">
    <source>
        <dbReference type="SAM" id="MobiDB-lite"/>
    </source>
</evidence>
<evidence type="ECO:0000313" key="3">
    <source>
        <dbReference type="Proteomes" id="UP000325577"/>
    </source>
</evidence>
<dbReference type="PANTHER" id="PTHR33356:SF16">
    <property type="entry name" value="G PATCH DOMAIN PROTEIN"/>
    <property type="match status" value="1"/>
</dbReference>
<gene>
    <name evidence="2" type="ORF">F0562_022012</name>
</gene>
<feature type="region of interest" description="Disordered" evidence="1">
    <location>
        <begin position="1"/>
        <end position="139"/>
    </location>
</feature>
<dbReference type="PANTHER" id="PTHR33356">
    <property type="entry name" value="TIP41-LIKE PROTEIN"/>
    <property type="match status" value="1"/>
</dbReference>
<dbReference type="OrthoDB" id="1709562at2759"/>
<accession>A0A5J5BRJ2</accession>